<gene>
    <name evidence="2" type="ORF">J5U18_03415</name>
</gene>
<feature type="chain" id="PRO_5035847280" description="Fimbrillin-like" evidence="1">
    <location>
        <begin position="24"/>
        <end position="540"/>
    </location>
</feature>
<feature type="signal peptide" evidence="1">
    <location>
        <begin position="1"/>
        <end position="23"/>
    </location>
</feature>
<dbReference type="EMBL" id="JAGKSB010000003">
    <property type="protein sequence ID" value="MBP3942619.1"/>
    <property type="molecule type" value="Genomic_DNA"/>
</dbReference>
<name>A0A8T4H6Z0_9SPHI</name>
<evidence type="ECO:0000256" key="1">
    <source>
        <dbReference type="SAM" id="SignalP"/>
    </source>
</evidence>
<dbReference type="PROSITE" id="PS51257">
    <property type="entry name" value="PROKAR_LIPOPROTEIN"/>
    <property type="match status" value="1"/>
</dbReference>
<evidence type="ECO:0008006" key="4">
    <source>
        <dbReference type="Google" id="ProtNLM"/>
    </source>
</evidence>
<dbReference type="Proteomes" id="UP000679691">
    <property type="component" value="Unassembled WGS sequence"/>
</dbReference>
<sequence length="540" mass="58150">MKTKFFIKILTFAFLVIAIQSCSKTSNSSELSQDGATVKVVATEIEFENMEASNVDNNTGAVKLAASTAKGSTSTQPDLIDIQSFGADKTIEVYLSKDASNQTDLKNTAANNSIKKVAAIERKPLAKGVQYKILIYDATKKLVAERLYTYGTESTAPGITLDAGKKYTFIGVSVNSTTAVPTVTNSDQLDKASVANISADLLFFKKELTLTHGLTNLSVILKHKYSLITAIMRMDENTTGAFTAVSNPYITPTNQSASLKFSDEVISYNTPVTQGVEVKFPSITGTGLRTLTAAATLVINPTTGTGTIKFASITVDGETKTNVSIPNVKITPGVKYNLILNFKTCTSNVSTNSALNWDYSAYTNSSKVTGILKNGVFIPNNSILEQTIQAPGGDYGFVFDITEMDNSFNMELNGVKLAKNEIQFEVNSTLPQNIRFKDLSLYQGINITGGTVPPVYNQIGTLSMPIVKVVISRTGAVTMYGSKVSGGPLFELELYNGNSFNTFVWNDGTHETNDVKITQMVLGKTTLKGVGSGKKKIKCN</sequence>
<protein>
    <recommendedName>
        <fullName evidence="4">Fimbrillin-like</fullName>
    </recommendedName>
</protein>
<keyword evidence="1" id="KW-0732">Signal</keyword>
<proteinExistence type="predicted"/>
<evidence type="ECO:0000313" key="3">
    <source>
        <dbReference type="Proteomes" id="UP000679691"/>
    </source>
</evidence>
<accession>A0A8T4H6Z0</accession>
<dbReference type="RefSeq" id="WP_353546102.1">
    <property type="nucleotide sequence ID" value="NZ_JAGKSB010000003.1"/>
</dbReference>
<comment type="caution">
    <text evidence="2">The sequence shown here is derived from an EMBL/GenBank/DDBJ whole genome shotgun (WGS) entry which is preliminary data.</text>
</comment>
<evidence type="ECO:0000313" key="2">
    <source>
        <dbReference type="EMBL" id="MBP3942619.1"/>
    </source>
</evidence>
<organism evidence="2 3">
    <name type="scientific">Rhinopithecimicrobium faecis</name>
    <dbReference type="NCBI Taxonomy" id="2820698"/>
    <lineage>
        <taxon>Bacteria</taxon>
        <taxon>Pseudomonadati</taxon>
        <taxon>Bacteroidota</taxon>
        <taxon>Sphingobacteriia</taxon>
        <taxon>Sphingobacteriales</taxon>
        <taxon>Sphingobacteriaceae</taxon>
        <taxon>Rhinopithecimicrobium</taxon>
    </lineage>
</organism>
<keyword evidence="3" id="KW-1185">Reference proteome</keyword>
<reference evidence="2" key="1">
    <citation type="submission" date="2021-03" db="EMBL/GenBank/DDBJ databases">
        <authorList>
            <person name="Lu T."/>
            <person name="Wang Q."/>
            <person name="Han X."/>
        </authorList>
    </citation>
    <scope>NUCLEOTIDE SEQUENCE</scope>
    <source>
        <strain evidence="2">WQ 2009</strain>
    </source>
</reference>
<dbReference type="AlphaFoldDB" id="A0A8T4H6Z0"/>